<dbReference type="InterPro" id="IPR050828">
    <property type="entry name" value="C-type_lectin/matrix_domain"/>
</dbReference>
<reference evidence="1 2" key="1">
    <citation type="submission" date="2016-02" db="EMBL/GenBank/DDBJ databases">
        <title>Band-tailed pigeon sequencing and assembly.</title>
        <authorList>
            <person name="Soares A.E."/>
            <person name="Novak B.J."/>
            <person name="Rice E.S."/>
            <person name="O'Connell B."/>
            <person name="Chang D."/>
            <person name="Weber S."/>
            <person name="Shapiro B."/>
        </authorList>
    </citation>
    <scope>NUCLEOTIDE SEQUENCE [LARGE SCALE GENOMIC DNA]</scope>
    <source>
        <strain evidence="1">BTP2013</strain>
        <tissue evidence="1">Blood</tissue>
    </source>
</reference>
<dbReference type="OrthoDB" id="6133475at2759"/>
<comment type="caution">
    <text evidence="1">The sequence shown here is derived from an EMBL/GenBank/DDBJ whole genome shotgun (WGS) entry which is preliminary data.</text>
</comment>
<sequence>MEMSAELKLLRSNFSESQADALICRSVPDGKKCSAGWQIFEKSCYFFSSERANWEDAGELCADQDGHLVIVDSEREQVRLEGWVGLG</sequence>
<dbReference type="STRING" id="372326.A0A1V4KK56"/>
<protein>
    <recommendedName>
        <fullName evidence="3">C-type lectin domain-containing protein</fullName>
    </recommendedName>
</protein>
<dbReference type="InterPro" id="IPR016186">
    <property type="entry name" value="C-type_lectin-like/link_sf"/>
</dbReference>
<gene>
    <name evidence="1" type="ORF">AV530_007054</name>
</gene>
<evidence type="ECO:0000313" key="2">
    <source>
        <dbReference type="Proteomes" id="UP000190648"/>
    </source>
</evidence>
<dbReference type="PANTHER" id="PTHR45710:SF26">
    <property type="entry name" value="RH26557P"/>
    <property type="match status" value="1"/>
</dbReference>
<dbReference type="AlphaFoldDB" id="A0A1V4KK56"/>
<evidence type="ECO:0000313" key="1">
    <source>
        <dbReference type="EMBL" id="OPJ84832.1"/>
    </source>
</evidence>
<accession>A0A1V4KK56</accession>
<name>A0A1V4KK56_PATFA</name>
<dbReference type="SUPFAM" id="SSF56436">
    <property type="entry name" value="C-type lectin-like"/>
    <property type="match status" value="1"/>
</dbReference>
<dbReference type="Proteomes" id="UP000190648">
    <property type="component" value="Unassembled WGS sequence"/>
</dbReference>
<dbReference type="EMBL" id="LSYS01002970">
    <property type="protein sequence ID" value="OPJ84832.1"/>
    <property type="molecule type" value="Genomic_DNA"/>
</dbReference>
<proteinExistence type="predicted"/>
<evidence type="ECO:0008006" key="3">
    <source>
        <dbReference type="Google" id="ProtNLM"/>
    </source>
</evidence>
<dbReference type="InterPro" id="IPR016187">
    <property type="entry name" value="CTDL_fold"/>
</dbReference>
<dbReference type="Gene3D" id="3.10.100.10">
    <property type="entry name" value="Mannose-Binding Protein A, subunit A"/>
    <property type="match status" value="1"/>
</dbReference>
<organism evidence="1 2">
    <name type="scientific">Patagioenas fasciata monilis</name>
    <dbReference type="NCBI Taxonomy" id="372326"/>
    <lineage>
        <taxon>Eukaryota</taxon>
        <taxon>Metazoa</taxon>
        <taxon>Chordata</taxon>
        <taxon>Craniata</taxon>
        <taxon>Vertebrata</taxon>
        <taxon>Euteleostomi</taxon>
        <taxon>Archelosauria</taxon>
        <taxon>Archosauria</taxon>
        <taxon>Dinosauria</taxon>
        <taxon>Saurischia</taxon>
        <taxon>Theropoda</taxon>
        <taxon>Coelurosauria</taxon>
        <taxon>Aves</taxon>
        <taxon>Neognathae</taxon>
        <taxon>Neoaves</taxon>
        <taxon>Columbimorphae</taxon>
        <taxon>Columbiformes</taxon>
        <taxon>Columbidae</taxon>
        <taxon>Patagioenas</taxon>
    </lineage>
</organism>
<dbReference type="PANTHER" id="PTHR45710">
    <property type="entry name" value="C-TYPE LECTIN DOMAIN-CONTAINING PROTEIN 180"/>
    <property type="match status" value="1"/>
</dbReference>
<keyword evidence="2" id="KW-1185">Reference proteome</keyword>